<dbReference type="AlphaFoldDB" id="A0A090ZPA7"/>
<dbReference type="HOGENOM" id="CLU_3330943_0_0_9"/>
<dbReference type="Proteomes" id="UP000029278">
    <property type="component" value="Unassembled WGS sequence"/>
</dbReference>
<sequence>MKKAFFSMVVVLGLISVVVAPVVPSTPGTITANHGLEH</sequence>
<organism evidence="1 2">
    <name type="scientific">Paenibacillus macerans</name>
    <name type="common">Bacillus macerans</name>
    <dbReference type="NCBI Taxonomy" id="44252"/>
    <lineage>
        <taxon>Bacteria</taxon>
        <taxon>Bacillati</taxon>
        <taxon>Bacillota</taxon>
        <taxon>Bacilli</taxon>
        <taxon>Bacillales</taxon>
        <taxon>Paenibacillaceae</taxon>
        <taxon>Paenibacillus</taxon>
    </lineage>
</organism>
<comment type="caution">
    <text evidence="1">The sequence shown here is derived from an EMBL/GenBank/DDBJ whole genome shotgun (WGS) entry which is preliminary data.</text>
</comment>
<evidence type="ECO:0000313" key="2">
    <source>
        <dbReference type="Proteomes" id="UP000029278"/>
    </source>
</evidence>
<keyword evidence="2" id="KW-1185">Reference proteome</keyword>
<protein>
    <submittedName>
        <fullName evidence="1">Putative membrane protein</fullName>
    </submittedName>
</protein>
<evidence type="ECO:0000313" key="1">
    <source>
        <dbReference type="EMBL" id="KFN12273.1"/>
    </source>
</evidence>
<name>A0A090ZPA7_PAEMA</name>
<proteinExistence type="predicted"/>
<dbReference type="EMBL" id="JMQA01000001">
    <property type="protein sequence ID" value="KFN12273.1"/>
    <property type="molecule type" value="Genomic_DNA"/>
</dbReference>
<gene>
    <name evidence="1" type="ORF">DJ90_2051</name>
</gene>
<accession>A0A090ZPA7</accession>
<reference evidence="1 2" key="1">
    <citation type="submission" date="2014-04" db="EMBL/GenBank/DDBJ databases">
        <authorList>
            <person name="Bishop-Lilly K.A."/>
            <person name="Broomall S.M."/>
            <person name="Chain P.S."/>
            <person name="Chertkov O."/>
            <person name="Coyne S.R."/>
            <person name="Daligault H.E."/>
            <person name="Davenport K.W."/>
            <person name="Erkkila T."/>
            <person name="Frey K.G."/>
            <person name="Gibbons H.S."/>
            <person name="Gu W."/>
            <person name="Jaissle J."/>
            <person name="Johnson S.L."/>
            <person name="Koroleva G.I."/>
            <person name="Ladner J.T."/>
            <person name="Lo C.-C."/>
            <person name="Minogue T.D."/>
            <person name="Munk C."/>
            <person name="Palacios G.F."/>
            <person name="Redden C.L."/>
            <person name="Rosenzweig C.N."/>
            <person name="Scholz M.B."/>
            <person name="Teshima H."/>
            <person name="Xu Y."/>
        </authorList>
    </citation>
    <scope>NUCLEOTIDE SEQUENCE [LARGE SCALE GENOMIC DNA]</scope>
    <source>
        <strain evidence="1 2">8244</strain>
    </source>
</reference>